<evidence type="ECO:0000259" key="5">
    <source>
        <dbReference type="Pfam" id="PF00884"/>
    </source>
</evidence>
<dbReference type="GO" id="GO:0004065">
    <property type="term" value="F:arylsulfatase activity"/>
    <property type="evidence" value="ECO:0007669"/>
    <property type="project" value="TreeGrafter"/>
</dbReference>
<keyword evidence="2" id="KW-0479">Metal-binding</keyword>
<comment type="similarity">
    <text evidence="1">Belongs to the sulfatase family.</text>
</comment>
<evidence type="ECO:0000256" key="4">
    <source>
        <dbReference type="ARBA" id="ARBA00022837"/>
    </source>
</evidence>
<evidence type="ECO:0000256" key="1">
    <source>
        <dbReference type="ARBA" id="ARBA00008779"/>
    </source>
</evidence>
<dbReference type="InterPro" id="IPR017850">
    <property type="entry name" value="Alkaline_phosphatase_core_sf"/>
</dbReference>
<evidence type="ECO:0000313" key="7">
    <source>
        <dbReference type="Proteomes" id="UP000036520"/>
    </source>
</evidence>
<dbReference type="PROSITE" id="PS00523">
    <property type="entry name" value="SULFATASE_1"/>
    <property type="match status" value="1"/>
</dbReference>
<keyword evidence="7" id="KW-1185">Reference proteome</keyword>
<dbReference type="PATRIC" id="fig|320787.5.peg.3750"/>
<organism evidence="6 7">
    <name type="scientific">Cyclobacterium amurskyense</name>
    <dbReference type="NCBI Taxonomy" id="320787"/>
    <lineage>
        <taxon>Bacteria</taxon>
        <taxon>Pseudomonadati</taxon>
        <taxon>Bacteroidota</taxon>
        <taxon>Cytophagia</taxon>
        <taxon>Cytophagales</taxon>
        <taxon>Cyclobacteriaceae</taxon>
        <taxon>Cyclobacterium</taxon>
    </lineage>
</organism>
<dbReference type="RefSeq" id="WP_048642995.1">
    <property type="nucleotide sequence ID" value="NZ_CP012040.1"/>
</dbReference>
<proteinExistence type="inferred from homology"/>
<dbReference type="EMBL" id="CP012040">
    <property type="protein sequence ID" value="AKP52817.1"/>
    <property type="molecule type" value="Genomic_DNA"/>
</dbReference>
<dbReference type="InterPro" id="IPR016024">
    <property type="entry name" value="ARM-type_fold"/>
</dbReference>
<dbReference type="Proteomes" id="UP000036520">
    <property type="component" value="Chromosome"/>
</dbReference>
<dbReference type="InterPro" id="IPR050738">
    <property type="entry name" value="Sulfatase"/>
</dbReference>
<accession>A0A0H4PWR9</accession>
<dbReference type="KEGG" id="camu:CA2015_3428"/>
<dbReference type="AlphaFoldDB" id="A0A0H4PWR9"/>
<feature type="domain" description="Sulfatase N-terminal" evidence="5">
    <location>
        <begin position="144"/>
        <end position="299"/>
    </location>
</feature>
<keyword evidence="3" id="KW-0378">Hydrolase</keyword>
<dbReference type="OrthoDB" id="9789742at2"/>
<dbReference type="PANTHER" id="PTHR42693:SF53">
    <property type="entry name" value="ENDO-4-O-SULFATASE"/>
    <property type="match status" value="1"/>
</dbReference>
<evidence type="ECO:0000256" key="3">
    <source>
        <dbReference type="ARBA" id="ARBA00022801"/>
    </source>
</evidence>
<reference evidence="6 7" key="1">
    <citation type="submission" date="2015-07" db="EMBL/GenBank/DDBJ databases">
        <authorList>
            <person name="Kim K.M."/>
        </authorList>
    </citation>
    <scope>NUCLEOTIDE SEQUENCE [LARGE SCALE GENOMIC DNA]</scope>
    <source>
        <strain evidence="6 7">KCTC 12363</strain>
    </source>
</reference>
<dbReference type="Pfam" id="PF00884">
    <property type="entry name" value="Sulfatase"/>
    <property type="match status" value="2"/>
</dbReference>
<feature type="domain" description="Sulfatase N-terminal" evidence="5">
    <location>
        <begin position="26"/>
        <end position="118"/>
    </location>
</feature>
<gene>
    <name evidence="6" type="ORF">CA2015_3428</name>
</gene>
<evidence type="ECO:0000313" key="6">
    <source>
        <dbReference type="EMBL" id="AKP52817.1"/>
    </source>
</evidence>
<dbReference type="PANTHER" id="PTHR42693">
    <property type="entry name" value="ARYLSULFATASE FAMILY MEMBER"/>
    <property type="match status" value="1"/>
</dbReference>
<keyword evidence="4" id="KW-0106">Calcium</keyword>
<sequence length="626" mass="71037">MKNITYLFLLLSCMACKNSYKEVGKPNILWISHEDLGPIYGCYGDEYASTPTIDQLAANSIKFTQVYSNAPICAPARSTLITGMYAVSLGTQHLRSAIPVPESMKILPEVMREAGYYTSNNVKTDYNFSHEGRWDDSSKEAHWRNRPEGKPFFSVFNFMITHEGPTNALRQEDTSSLKTHHDPAKAILPPHLPDSPKMREIWAHMYDLLEVFDGQVKDLLAQLEEDGLLEETIVFVFADHGHGLPGYKRWLDNAGLQVPFILHVPDKYKHLVANISGQESDRMVSFVDFAPTTLSLAGANIPEMMEGVDFLAKEESDYVFGYRDRADDCYEVARSVYDGRYLYIRHFMPQLPYYQNALIFNKGGSYAEMNRLRDAGELTDAAKKMYATKPVEILYDLQEDPLEQNNLATKPVMKEKLEELARELDEWMIRHRDTGLLTEGIMMQQASQSKESVYAISRAYSEESFKEVLEVAKMVGKINDLSAVIPYLDSDLESARFWGLIGIDAYEGDIGRVVPNLIRLLSDEAPAVAIKAAEILIKREENNAAYEVLKNMLLLEEEVQVLQAAISVRRLGLKAKPLIPIIAEEIFPKYSGEIWGRYKNWSYPMFIGMALDQVQINCGIDVPKRK</sequence>
<name>A0A0H4PWR9_9BACT</name>
<dbReference type="SUPFAM" id="SSF48371">
    <property type="entry name" value="ARM repeat"/>
    <property type="match status" value="1"/>
</dbReference>
<protein>
    <submittedName>
        <fullName evidence="6">Sulfatase</fullName>
    </submittedName>
</protein>
<dbReference type="InterPro" id="IPR024607">
    <property type="entry name" value="Sulfatase_CS"/>
</dbReference>
<dbReference type="Gene3D" id="3.40.720.10">
    <property type="entry name" value="Alkaline Phosphatase, subunit A"/>
    <property type="match status" value="1"/>
</dbReference>
<dbReference type="STRING" id="320787.CA2015_3428"/>
<dbReference type="GO" id="GO:0046872">
    <property type="term" value="F:metal ion binding"/>
    <property type="evidence" value="ECO:0007669"/>
    <property type="project" value="UniProtKB-KW"/>
</dbReference>
<evidence type="ECO:0000256" key="2">
    <source>
        <dbReference type="ARBA" id="ARBA00022723"/>
    </source>
</evidence>
<dbReference type="InterPro" id="IPR000917">
    <property type="entry name" value="Sulfatase_N"/>
</dbReference>
<dbReference type="CDD" id="cd16027">
    <property type="entry name" value="SGSH"/>
    <property type="match status" value="1"/>
</dbReference>
<dbReference type="SUPFAM" id="SSF53649">
    <property type="entry name" value="Alkaline phosphatase-like"/>
    <property type="match status" value="1"/>
</dbReference>